<protein>
    <recommendedName>
        <fullName evidence="3">Hpt domain-containing protein</fullName>
    </recommendedName>
</protein>
<dbReference type="AlphaFoldDB" id="A0A975U363"/>
<accession>A0A975U363</accession>
<evidence type="ECO:0000313" key="1">
    <source>
        <dbReference type="EMBL" id="QXM24246.1"/>
    </source>
</evidence>
<organism evidence="1 2">
    <name type="scientific">Elioraea tepida</name>
    <dbReference type="NCBI Taxonomy" id="2843330"/>
    <lineage>
        <taxon>Bacteria</taxon>
        <taxon>Pseudomonadati</taxon>
        <taxon>Pseudomonadota</taxon>
        <taxon>Alphaproteobacteria</taxon>
        <taxon>Acetobacterales</taxon>
        <taxon>Elioraeaceae</taxon>
        <taxon>Elioraea</taxon>
    </lineage>
</organism>
<dbReference type="RefSeq" id="WP_218285270.1">
    <property type="nucleotide sequence ID" value="NZ_CP076448.1"/>
</dbReference>
<reference evidence="1" key="1">
    <citation type="submission" date="2021-06" db="EMBL/GenBank/DDBJ databases">
        <title>Elioraea tepida, sp. nov., a moderately thermophilic aerobic anoxygenic phototrophic bacterium isolated from an alkaline siliceous hot spring mat community in Yellowstone National Park, WY, USA.</title>
        <authorList>
            <person name="Saini M.K."/>
            <person name="Yoshida S."/>
            <person name="Sebastian A."/>
            <person name="Hirose S."/>
            <person name="Hara E."/>
            <person name="Tamaki H."/>
            <person name="Soulier N.T."/>
            <person name="Albert I."/>
            <person name="Hanada S."/>
            <person name="Bryant D.A."/>
            <person name="Tank M."/>
        </authorList>
    </citation>
    <scope>NUCLEOTIDE SEQUENCE</scope>
    <source>
        <strain evidence="1">MS-P2</strain>
    </source>
</reference>
<proteinExistence type="predicted"/>
<keyword evidence="2" id="KW-1185">Reference proteome</keyword>
<gene>
    <name evidence="1" type="ORF">KO353_13430</name>
</gene>
<evidence type="ECO:0008006" key="3">
    <source>
        <dbReference type="Google" id="ProtNLM"/>
    </source>
</evidence>
<dbReference type="EMBL" id="CP076448">
    <property type="protein sequence ID" value="QXM24246.1"/>
    <property type="molecule type" value="Genomic_DNA"/>
</dbReference>
<sequence length="113" mass="11414">MADGSPSKTRANVSALAEGAEHRAARAALFSTELLRRIDAIARAIDAGRTAAVASEANALATGAAAFGLAGLVEDALRAERAARSGNLDEVASAFCVLQCGVHAALAQLRGRA</sequence>
<dbReference type="Proteomes" id="UP000694001">
    <property type="component" value="Chromosome"/>
</dbReference>
<evidence type="ECO:0000313" key="2">
    <source>
        <dbReference type="Proteomes" id="UP000694001"/>
    </source>
</evidence>
<name>A0A975U363_9PROT</name>
<dbReference type="KEGG" id="elio:KO353_13430"/>